<dbReference type="PANTHER" id="PTHR46438">
    <property type="entry name" value="ALPHA/BETA-HYDROLASES SUPERFAMILY PROTEIN"/>
    <property type="match status" value="1"/>
</dbReference>
<protein>
    <submittedName>
        <fullName evidence="2">Chloroplastic (Pheophytin pheophorbide hydrolase) (Protein CO-REGULATED WITH NYE1)</fullName>
    </submittedName>
</protein>
<evidence type="ECO:0000259" key="1">
    <source>
        <dbReference type="Pfam" id="PF00561"/>
    </source>
</evidence>
<reference evidence="2 3" key="1">
    <citation type="submission" date="2024-02" db="EMBL/GenBank/DDBJ databases">
        <authorList>
            <person name="Chen Y."/>
            <person name="Shah S."/>
            <person name="Dougan E. K."/>
            <person name="Thang M."/>
            <person name="Chan C."/>
        </authorList>
    </citation>
    <scope>NUCLEOTIDE SEQUENCE [LARGE SCALE GENOMIC DNA]</scope>
</reference>
<dbReference type="InterPro" id="IPR029058">
    <property type="entry name" value="AB_hydrolase_fold"/>
</dbReference>
<comment type="caution">
    <text evidence="2">The sequence shown here is derived from an EMBL/GenBank/DDBJ whole genome shotgun (WGS) entry which is preliminary data.</text>
</comment>
<keyword evidence="3" id="KW-1185">Reference proteome</keyword>
<sequence length="484" mass="53532">MVRTDALDGPFEAAARPKQASGKLQEKLAALEAAHNAGPGVAWTILQAQKPELENALKAKEEAAAATPAATPAAPAVEEAMFQEYLKLCKSSKYVQKNNASGWHVKLKMAERLQDAHRQTEEAKKVRTGPPVCHTAVKENARLRAENCALEKDVIDLARHPHVARCGEDNSGPSIVLLHGLLVNADHWRKNLPALADQGARVYAIDLLGNGYTDRLVPGSPQAKNLSGETARNLTEVETELLLEKGVRQKVTVPQRHPLGSVYNIFTWSEQVTDFVREIVQSEVILVGNSLGSLVSLQAGIDAPELVQGLVLVNPRFRQEHVSEAPALARPLISLVQRLLRETWLGQWLFDTLKTEAAVTEILKEPYFDPSQVTEELVEVLRRPLLMEGAMESTFDILSYSTGPLLEQLLQDERLRSPIWVCWGQRDPWTPMKRVKALDEFPNVEKLVEFPNVGHCPHDESPSLVNGLILDFLQHLSSKASKPA</sequence>
<dbReference type="Proteomes" id="UP001642464">
    <property type="component" value="Unassembled WGS sequence"/>
</dbReference>
<dbReference type="PANTHER" id="PTHR46438:SF12">
    <property type="entry name" value="ALPHA_BETA-HYDROLASES SUPERFAMILY PROTEIN"/>
    <property type="match status" value="1"/>
</dbReference>
<accession>A0ABP0P143</accession>
<dbReference type="GO" id="GO:0016787">
    <property type="term" value="F:hydrolase activity"/>
    <property type="evidence" value="ECO:0007669"/>
    <property type="project" value="UniProtKB-KW"/>
</dbReference>
<dbReference type="InterPro" id="IPR000073">
    <property type="entry name" value="AB_hydrolase_1"/>
</dbReference>
<dbReference type="SUPFAM" id="SSF53474">
    <property type="entry name" value="alpha/beta-Hydrolases"/>
    <property type="match status" value="1"/>
</dbReference>
<name>A0ABP0P143_9DINO</name>
<dbReference type="Gene3D" id="3.40.50.1820">
    <property type="entry name" value="alpha/beta hydrolase"/>
    <property type="match status" value="1"/>
</dbReference>
<evidence type="ECO:0000313" key="3">
    <source>
        <dbReference type="Proteomes" id="UP001642464"/>
    </source>
</evidence>
<keyword evidence="2" id="KW-0378">Hydrolase</keyword>
<feature type="domain" description="AB hydrolase-1" evidence="1">
    <location>
        <begin position="173"/>
        <end position="462"/>
    </location>
</feature>
<proteinExistence type="predicted"/>
<organism evidence="2 3">
    <name type="scientific">Durusdinium trenchii</name>
    <dbReference type="NCBI Taxonomy" id="1381693"/>
    <lineage>
        <taxon>Eukaryota</taxon>
        <taxon>Sar</taxon>
        <taxon>Alveolata</taxon>
        <taxon>Dinophyceae</taxon>
        <taxon>Suessiales</taxon>
        <taxon>Symbiodiniaceae</taxon>
        <taxon>Durusdinium</taxon>
    </lineage>
</organism>
<dbReference type="EMBL" id="CAXAMM010032446">
    <property type="protein sequence ID" value="CAK9069750.1"/>
    <property type="molecule type" value="Genomic_DNA"/>
</dbReference>
<evidence type="ECO:0000313" key="2">
    <source>
        <dbReference type="EMBL" id="CAK9069750.1"/>
    </source>
</evidence>
<gene>
    <name evidence="2" type="ORF">SCF082_LOCUS34859</name>
</gene>
<dbReference type="Pfam" id="PF00561">
    <property type="entry name" value="Abhydrolase_1"/>
    <property type="match status" value="1"/>
</dbReference>